<evidence type="ECO:0000256" key="1">
    <source>
        <dbReference type="SAM" id="SignalP"/>
    </source>
</evidence>
<proteinExistence type="predicted"/>
<keyword evidence="1" id="KW-0732">Signal</keyword>
<dbReference type="Proteomes" id="UP001301388">
    <property type="component" value="Unassembled WGS sequence"/>
</dbReference>
<evidence type="ECO:0000313" key="2">
    <source>
        <dbReference type="EMBL" id="MEA5476549.1"/>
    </source>
</evidence>
<feature type="signal peptide" evidence="1">
    <location>
        <begin position="1"/>
        <end position="21"/>
    </location>
</feature>
<organism evidence="2 3">
    <name type="scientific">Pseudanabaena galeata UHCC 0370</name>
    <dbReference type="NCBI Taxonomy" id="3110310"/>
    <lineage>
        <taxon>Bacteria</taxon>
        <taxon>Bacillati</taxon>
        <taxon>Cyanobacteriota</taxon>
        <taxon>Cyanophyceae</taxon>
        <taxon>Pseudanabaenales</taxon>
        <taxon>Pseudanabaenaceae</taxon>
        <taxon>Pseudanabaena</taxon>
    </lineage>
</organism>
<protein>
    <submittedName>
        <fullName evidence="2">Uncharacterized protein</fullName>
    </submittedName>
</protein>
<keyword evidence="3" id="KW-1185">Reference proteome</keyword>
<gene>
    <name evidence="2" type="ORF">VB774_02850</name>
</gene>
<evidence type="ECO:0000313" key="3">
    <source>
        <dbReference type="Proteomes" id="UP001301388"/>
    </source>
</evidence>
<accession>A0ABU5TE49</accession>
<dbReference type="EMBL" id="JAYGIE010000006">
    <property type="protein sequence ID" value="MEA5476549.1"/>
    <property type="molecule type" value="Genomic_DNA"/>
</dbReference>
<reference evidence="2 3" key="1">
    <citation type="submission" date="2023-12" db="EMBL/GenBank/DDBJ databases">
        <title>Baltic Sea Cyanobacteria.</title>
        <authorList>
            <person name="Delbaje E."/>
            <person name="Fewer D.P."/>
            <person name="Shishido T.K."/>
        </authorList>
    </citation>
    <scope>NUCLEOTIDE SEQUENCE [LARGE SCALE GENOMIC DNA]</scope>
    <source>
        <strain evidence="2 3">UHCC 0370</strain>
    </source>
</reference>
<sequence>MVKQSFLISASVLALSLVANVASVSAEQWYFYVKNNSNSTIKKLLVGEPAKTWGQFDIGSGIVSGENAQMVWDSSTNNQLCKQWIKAQFADGSESEPSFIDFCQNLDDPIVFQ</sequence>
<feature type="chain" id="PRO_5046905606" evidence="1">
    <location>
        <begin position="22"/>
        <end position="113"/>
    </location>
</feature>
<comment type="caution">
    <text evidence="2">The sequence shown here is derived from an EMBL/GenBank/DDBJ whole genome shotgun (WGS) entry which is preliminary data.</text>
</comment>
<name>A0ABU5TE49_9CYAN</name>